<dbReference type="InterPro" id="IPR024997">
    <property type="entry name" value="DUF3892"/>
</dbReference>
<evidence type="ECO:0000313" key="4">
    <source>
        <dbReference type="Proteomes" id="UP000092605"/>
    </source>
</evidence>
<dbReference type="Proteomes" id="UP000092605">
    <property type="component" value="Unassembled WGS sequence"/>
</dbReference>
<accession>A0A150FQA7</accession>
<evidence type="ECO:0008006" key="6">
    <source>
        <dbReference type="Google" id="ProtNLM"/>
    </source>
</evidence>
<dbReference type="OrthoDB" id="1911032at2"/>
<dbReference type="EMBL" id="LSFY01000001">
    <property type="protein sequence ID" value="KXZ39758.1"/>
    <property type="molecule type" value="Genomic_DNA"/>
</dbReference>
<reference evidence="2 4" key="1">
    <citation type="submission" date="2016-02" db="EMBL/GenBank/DDBJ databases">
        <title>Draft genome sequence for Clostridium paradoxum JW-YL-7.</title>
        <authorList>
            <person name="Utturkar S.M."/>
            <person name="Lancaster A."/>
            <person name="Poole F.L."/>
            <person name="Adams M.W."/>
            <person name="Brown S.D."/>
        </authorList>
    </citation>
    <scope>NUCLEOTIDE SEQUENCE [LARGE SCALE GENOMIC DNA]</scope>
    <source>
        <strain evidence="2 4">JW-YL-7</strain>
    </source>
</reference>
<comment type="caution">
    <text evidence="2">The sequence shown here is derived from an EMBL/GenBank/DDBJ whole genome shotgun (WGS) entry which is preliminary data.</text>
</comment>
<evidence type="ECO:0000313" key="5">
    <source>
        <dbReference type="Proteomes" id="UP000323392"/>
    </source>
</evidence>
<evidence type="ECO:0000256" key="1">
    <source>
        <dbReference type="SAM" id="MobiDB-lite"/>
    </source>
</evidence>
<gene>
    <name evidence="2" type="ORF">JWYL7_0833</name>
    <name evidence="3" type="ORF">SAMN05661008_00564</name>
</gene>
<dbReference type="RefSeq" id="WP_066069472.1">
    <property type="nucleotide sequence ID" value="NZ_FRBG01000003.1"/>
</dbReference>
<evidence type="ECO:0000313" key="2">
    <source>
        <dbReference type="EMBL" id="KXZ39758.1"/>
    </source>
</evidence>
<dbReference type="AlphaFoldDB" id="A0A150FQA7"/>
<name>A0A150FQA7_CLOPD</name>
<feature type="region of interest" description="Disordered" evidence="1">
    <location>
        <begin position="50"/>
        <end position="72"/>
    </location>
</feature>
<sequence length="72" mass="7947">MKIVKVRKNSDGDITDVMLDNGSIYCVDEAIKMVKSGSIDGVNVGQAKNGREFLRSNPNQDKSDNLDNLPMF</sequence>
<dbReference type="Proteomes" id="UP000323392">
    <property type="component" value="Unassembled WGS sequence"/>
</dbReference>
<dbReference type="EMBL" id="FRBG01000003">
    <property type="protein sequence ID" value="SHK61801.1"/>
    <property type="molecule type" value="Genomic_DNA"/>
</dbReference>
<proteinExistence type="predicted"/>
<keyword evidence="5" id="KW-1185">Reference proteome</keyword>
<dbReference type="PATRIC" id="fig|1121328.3.peg.839"/>
<organism evidence="2 4">
    <name type="scientific">Alkalithermobacter thermoalcaliphilus JW-YL-7 = DSM 7308</name>
    <dbReference type="NCBI Taxonomy" id="1121328"/>
    <lineage>
        <taxon>Bacteria</taxon>
        <taxon>Bacillati</taxon>
        <taxon>Bacillota</taxon>
        <taxon>Clostridia</taxon>
        <taxon>Peptostreptococcales</taxon>
        <taxon>Tepidibacteraceae</taxon>
        <taxon>Alkalithermobacter</taxon>
    </lineage>
</organism>
<reference evidence="3 5" key="2">
    <citation type="submission" date="2016-11" db="EMBL/GenBank/DDBJ databases">
        <authorList>
            <person name="Varghese N."/>
            <person name="Submissions S."/>
        </authorList>
    </citation>
    <scope>NUCLEOTIDE SEQUENCE [LARGE SCALE GENOMIC DNA]</scope>
    <source>
        <strain evidence="3 5">DSM 7308</strain>
    </source>
</reference>
<evidence type="ECO:0000313" key="3">
    <source>
        <dbReference type="EMBL" id="SHK61801.1"/>
    </source>
</evidence>
<dbReference type="Pfam" id="PF13031">
    <property type="entry name" value="DUF3892"/>
    <property type="match status" value="1"/>
</dbReference>
<dbReference type="STRING" id="1121328.JWYL7_0833"/>
<protein>
    <recommendedName>
        <fullName evidence="6">DUF3892 domain-containing protein</fullName>
    </recommendedName>
</protein>